<dbReference type="AlphaFoldDB" id="A0ABD0PE54"/>
<feature type="non-terminal residue" evidence="10">
    <location>
        <position position="116"/>
    </location>
</feature>
<evidence type="ECO:0000256" key="4">
    <source>
        <dbReference type="ARBA" id="ARBA00023040"/>
    </source>
</evidence>
<dbReference type="Proteomes" id="UP001529510">
    <property type="component" value="Unassembled WGS sequence"/>
</dbReference>
<feature type="transmembrane region" description="Helical" evidence="8">
    <location>
        <begin position="75"/>
        <end position="95"/>
    </location>
</feature>
<dbReference type="InterPro" id="IPR050119">
    <property type="entry name" value="CCR1-9-like"/>
</dbReference>
<dbReference type="PANTHER" id="PTHR10489">
    <property type="entry name" value="CELL ADHESION MOLECULE"/>
    <property type="match status" value="1"/>
</dbReference>
<dbReference type="GO" id="GO:0016020">
    <property type="term" value="C:membrane"/>
    <property type="evidence" value="ECO:0007669"/>
    <property type="project" value="UniProtKB-SubCell"/>
</dbReference>
<organism evidence="10 11">
    <name type="scientific">Cirrhinus mrigala</name>
    <name type="common">Mrigala</name>
    <dbReference type="NCBI Taxonomy" id="683832"/>
    <lineage>
        <taxon>Eukaryota</taxon>
        <taxon>Metazoa</taxon>
        <taxon>Chordata</taxon>
        <taxon>Craniata</taxon>
        <taxon>Vertebrata</taxon>
        <taxon>Euteleostomi</taxon>
        <taxon>Actinopterygii</taxon>
        <taxon>Neopterygii</taxon>
        <taxon>Teleostei</taxon>
        <taxon>Ostariophysi</taxon>
        <taxon>Cypriniformes</taxon>
        <taxon>Cyprinidae</taxon>
        <taxon>Labeoninae</taxon>
        <taxon>Labeonini</taxon>
        <taxon>Cirrhinus</taxon>
    </lineage>
</organism>
<dbReference type="Gene3D" id="1.20.1070.10">
    <property type="entry name" value="Rhodopsin 7-helix transmembrane proteins"/>
    <property type="match status" value="1"/>
</dbReference>
<proteinExistence type="predicted"/>
<reference evidence="10 11" key="1">
    <citation type="submission" date="2024-05" db="EMBL/GenBank/DDBJ databases">
        <title>Genome sequencing and assembly of Indian major carp, Cirrhinus mrigala (Hamilton, 1822).</title>
        <authorList>
            <person name="Mohindra V."/>
            <person name="Chowdhury L.M."/>
            <person name="Lal K."/>
            <person name="Jena J.K."/>
        </authorList>
    </citation>
    <scope>NUCLEOTIDE SEQUENCE [LARGE SCALE GENOMIC DNA]</scope>
    <source>
        <strain evidence="10">CM1030</strain>
        <tissue evidence="10">Blood</tissue>
    </source>
</reference>
<keyword evidence="3 8" id="KW-1133">Transmembrane helix</keyword>
<dbReference type="PANTHER" id="PTHR10489:SF671">
    <property type="entry name" value="C-X-C CHEMOKINE RECEPTOR TYPE 3"/>
    <property type="match status" value="1"/>
</dbReference>
<comment type="subcellular location">
    <subcellularLocation>
        <location evidence="1">Membrane</location>
    </subcellularLocation>
</comment>
<evidence type="ECO:0000256" key="2">
    <source>
        <dbReference type="ARBA" id="ARBA00022692"/>
    </source>
</evidence>
<dbReference type="InterPro" id="IPR000276">
    <property type="entry name" value="GPCR_Rhodpsn"/>
</dbReference>
<evidence type="ECO:0000256" key="7">
    <source>
        <dbReference type="ARBA" id="ARBA00023224"/>
    </source>
</evidence>
<keyword evidence="4" id="KW-0297">G-protein coupled receptor</keyword>
<evidence type="ECO:0000313" key="10">
    <source>
        <dbReference type="EMBL" id="KAL0172364.1"/>
    </source>
</evidence>
<accession>A0ABD0PE54</accession>
<sequence length="116" mass="12590">MQVDLHGLFENNDSLDYDPNYEYDGAVCPSSTVSGALAIFVPMLYSVGFLCGLLGNGLVLAILLPKRRKSAMDIFILLLSVTDSLLLLTLPFWAVDAVKGWIMSSGLCKLSGVLFE</sequence>
<gene>
    <name evidence="10" type="ORF">M9458_032675</name>
</gene>
<dbReference type="Pfam" id="PF00001">
    <property type="entry name" value="7tm_1"/>
    <property type="match status" value="1"/>
</dbReference>
<evidence type="ECO:0000256" key="6">
    <source>
        <dbReference type="ARBA" id="ARBA00023170"/>
    </source>
</evidence>
<dbReference type="PROSITE" id="PS50262">
    <property type="entry name" value="G_PROTEIN_RECEP_F1_2"/>
    <property type="match status" value="1"/>
</dbReference>
<dbReference type="SUPFAM" id="SSF81321">
    <property type="entry name" value="Family A G protein-coupled receptor-like"/>
    <property type="match status" value="1"/>
</dbReference>
<keyword evidence="11" id="KW-1185">Reference proteome</keyword>
<dbReference type="EMBL" id="JAMKFB020000016">
    <property type="protein sequence ID" value="KAL0172364.1"/>
    <property type="molecule type" value="Genomic_DNA"/>
</dbReference>
<keyword evidence="7" id="KW-0807">Transducer</keyword>
<feature type="transmembrane region" description="Helical" evidence="8">
    <location>
        <begin position="39"/>
        <end position="63"/>
    </location>
</feature>
<comment type="caution">
    <text evidence="10">The sequence shown here is derived from an EMBL/GenBank/DDBJ whole genome shotgun (WGS) entry which is preliminary data.</text>
</comment>
<dbReference type="InterPro" id="IPR017452">
    <property type="entry name" value="GPCR_Rhodpsn_7TM"/>
</dbReference>
<keyword evidence="5 8" id="KW-0472">Membrane</keyword>
<protein>
    <recommendedName>
        <fullName evidence="9">G-protein coupled receptors family 1 profile domain-containing protein</fullName>
    </recommendedName>
</protein>
<evidence type="ECO:0000256" key="8">
    <source>
        <dbReference type="SAM" id="Phobius"/>
    </source>
</evidence>
<keyword evidence="6" id="KW-0675">Receptor</keyword>
<evidence type="ECO:0000256" key="5">
    <source>
        <dbReference type="ARBA" id="ARBA00023136"/>
    </source>
</evidence>
<evidence type="ECO:0000256" key="1">
    <source>
        <dbReference type="ARBA" id="ARBA00004370"/>
    </source>
</evidence>
<evidence type="ECO:0000256" key="3">
    <source>
        <dbReference type="ARBA" id="ARBA00022989"/>
    </source>
</evidence>
<evidence type="ECO:0000313" key="11">
    <source>
        <dbReference type="Proteomes" id="UP001529510"/>
    </source>
</evidence>
<evidence type="ECO:0000259" key="9">
    <source>
        <dbReference type="PROSITE" id="PS50262"/>
    </source>
</evidence>
<keyword evidence="2 8" id="KW-0812">Transmembrane</keyword>
<dbReference type="GO" id="GO:0004930">
    <property type="term" value="F:G protein-coupled receptor activity"/>
    <property type="evidence" value="ECO:0007669"/>
    <property type="project" value="UniProtKB-KW"/>
</dbReference>
<feature type="domain" description="G-protein coupled receptors family 1 profile" evidence="9">
    <location>
        <begin position="55"/>
        <end position="116"/>
    </location>
</feature>
<dbReference type="PRINTS" id="PR00237">
    <property type="entry name" value="GPCRRHODOPSN"/>
</dbReference>
<name>A0ABD0PE54_CIRMR</name>